<dbReference type="GO" id="GO:0007052">
    <property type="term" value="P:mitotic spindle organization"/>
    <property type="evidence" value="ECO:0007669"/>
    <property type="project" value="TreeGrafter"/>
</dbReference>
<evidence type="ECO:0000256" key="2">
    <source>
        <dbReference type="SAM" id="MobiDB-lite"/>
    </source>
</evidence>
<dbReference type="AlphaFoldDB" id="A0A6J3M1N0"/>
<dbReference type="Gene3D" id="3.40.850.10">
    <property type="entry name" value="Kinesin motor domain"/>
    <property type="match status" value="1"/>
</dbReference>
<keyword evidence="1" id="KW-0547">Nucleotide-binding</keyword>
<reference evidence="5" key="2">
    <citation type="submission" date="2020-04" db="EMBL/GenBank/DDBJ databases">
        <authorList>
            <consortium name="NCBI Genome Project"/>
        </authorList>
    </citation>
    <scope>NUCLEOTIDE SEQUENCE</scope>
    <source>
        <strain evidence="5">CBS 342.82</strain>
    </source>
</reference>
<keyword evidence="1" id="KW-0505">Motor protein</keyword>
<dbReference type="RefSeq" id="XP_033457863.1">
    <property type="nucleotide sequence ID" value="XM_033608516.1"/>
</dbReference>
<dbReference type="InterPro" id="IPR027640">
    <property type="entry name" value="Kinesin-like_fam"/>
</dbReference>
<organism evidence="5">
    <name type="scientific">Dissoconium aciculare CBS 342.82</name>
    <dbReference type="NCBI Taxonomy" id="1314786"/>
    <lineage>
        <taxon>Eukaryota</taxon>
        <taxon>Fungi</taxon>
        <taxon>Dikarya</taxon>
        <taxon>Ascomycota</taxon>
        <taxon>Pezizomycotina</taxon>
        <taxon>Dothideomycetes</taxon>
        <taxon>Dothideomycetidae</taxon>
        <taxon>Mycosphaerellales</taxon>
        <taxon>Dissoconiaceae</taxon>
        <taxon>Dissoconium</taxon>
    </lineage>
</organism>
<reference evidence="5" key="1">
    <citation type="submission" date="2020-01" db="EMBL/GenBank/DDBJ databases">
        <authorList>
            <consortium name="DOE Joint Genome Institute"/>
            <person name="Haridas S."/>
            <person name="Albert R."/>
            <person name="Binder M."/>
            <person name="Bloem J."/>
            <person name="Labutti K."/>
            <person name="Salamov A."/>
            <person name="Andreopoulos B."/>
            <person name="Baker S.E."/>
            <person name="Barry K."/>
            <person name="Bills G."/>
            <person name="Bluhm B.H."/>
            <person name="Cannon C."/>
            <person name="Castanera R."/>
            <person name="Culley D.E."/>
            <person name="Daum C."/>
            <person name="Ezra D."/>
            <person name="Gonzalez J.B."/>
            <person name="Henrissat B."/>
            <person name="Kuo A."/>
            <person name="Liang C."/>
            <person name="Lipzen A."/>
            <person name="Lutzoni F."/>
            <person name="Magnuson J."/>
            <person name="Mondo S."/>
            <person name="Nolan M."/>
            <person name="Ohm R."/>
            <person name="Pangilinan J."/>
            <person name="Park H.-J."/>
            <person name="Ramirez L."/>
            <person name="Alfaro M."/>
            <person name="Sun H."/>
            <person name="Tritt A."/>
            <person name="Yoshinaga Y."/>
            <person name="Zwiers L.-H."/>
            <person name="Turgeon B.G."/>
            <person name="Goodwin S.B."/>
            <person name="Spatafora J.W."/>
            <person name="Crous P.W."/>
            <person name="Grigoriev I.V."/>
        </authorList>
    </citation>
    <scope>NUCLEOTIDE SEQUENCE</scope>
    <source>
        <strain evidence="5">CBS 342.82</strain>
    </source>
</reference>
<name>A0A6J3M1N0_9PEZI</name>
<feature type="domain" description="Kinesin motor" evidence="3">
    <location>
        <begin position="2"/>
        <end position="335"/>
    </location>
</feature>
<dbReference type="PROSITE" id="PS50067">
    <property type="entry name" value="KINESIN_MOTOR_2"/>
    <property type="match status" value="1"/>
</dbReference>
<dbReference type="OrthoDB" id="3176171at2759"/>
<dbReference type="SUPFAM" id="SSF52540">
    <property type="entry name" value="P-loop containing nucleoside triphosphate hydrolases"/>
    <property type="match status" value="1"/>
</dbReference>
<comment type="similarity">
    <text evidence="1">Belongs to the TRAFAC class myosin-kinesin ATPase superfamily. Kinesin family.</text>
</comment>
<dbReference type="InterPro" id="IPR027417">
    <property type="entry name" value="P-loop_NTPase"/>
</dbReference>
<feature type="compositionally biased region" description="Acidic residues" evidence="2">
    <location>
        <begin position="620"/>
        <end position="629"/>
    </location>
</feature>
<dbReference type="PANTHER" id="PTHR47969">
    <property type="entry name" value="CHROMOSOME-ASSOCIATED KINESIN KIF4A-RELATED"/>
    <property type="match status" value="1"/>
</dbReference>
<dbReference type="PRINTS" id="PR00380">
    <property type="entry name" value="KINESINHEAVY"/>
</dbReference>
<keyword evidence="1" id="KW-0067">ATP-binding</keyword>
<evidence type="ECO:0000313" key="4">
    <source>
        <dbReference type="Proteomes" id="UP000504637"/>
    </source>
</evidence>
<dbReference type="GeneID" id="54366316"/>
<feature type="region of interest" description="Disordered" evidence="2">
    <location>
        <begin position="571"/>
        <end position="646"/>
    </location>
</feature>
<proteinExistence type="inferred from homology"/>
<dbReference type="InterPro" id="IPR001752">
    <property type="entry name" value="Kinesin_motor_dom"/>
</dbReference>
<dbReference type="GO" id="GO:0003777">
    <property type="term" value="F:microtubule motor activity"/>
    <property type="evidence" value="ECO:0007669"/>
    <property type="project" value="InterPro"/>
</dbReference>
<reference evidence="5" key="3">
    <citation type="submission" date="2025-08" db="UniProtKB">
        <authorList>
            <consortium name="RefSeq"/>
        </authorList>
    </citation>
    <scope>IDENTIFICATION</scope>
    <source>
        <strain evidence="5">CBS 342.82</strain>
    </source>
</reference>
<evidence type="ECO:0000259" key="3">
    <source>
        <dbReference type="PROSITE" id="PS50067"/>
    </source>
</evidence>
<dbReference type="GO" id="GO:0007018">
    <property type="term" value="P:microtubule-based movement"/>
    <property type="evidence" value="ECO:0007669"/>
    <property type="project" value="InterPro"/>
</dbReference>
<dbReference type="GO" id="GO:0008017">
    <property type="term" value="F:microtubule binding"/>
    <property type="evidence" value="ECO:0007669"/>
    <property type="project" value="InterPro"/>
</dbReference>
<feature type="binding site" evidence="1">
    <location>
        <begin position="92"/>
        <end position="99"/>
    </location>
    <ligand>
        <name>ATP</name>
        <dbReference type="ChEBI" id="CHEBI:30616"/>
    </ligand>
</feature>
<gene>
    <name evidence="5" type="ORF">K489DRAFT_433496</name>
</gene>
<sequence>MSIRVVARIRPLLKAEIERDIIVTAAENESDSAEVKSIIRIPNPKNEAELYSFQFSSVYDQNATQANLFDGEVAPTVKHLFKGYDVTLFAYGVTGTGKTHTMRGGKKMEERGVIPRLLSSIYRRARKIEKDSAGATQVEVLMSYYEIYNDRVFDLFEAPEKRTAAGLPIRDNQSGKAIVVGLSEKPCTSLKDFEQLYDQANLNRSTSATKLNAHSSRSHAILCVKVSQTTGDEVRVSTASAIDLAGSEDNRRTDNDKERMVESSSINKSLFVLASCVEAISKKQRAPYRDSKMTRVLALGQNNGLTIMILNLAPVRSYHLDTISSLNFANRTKKIEVNEIENQPFFKDNGGKNKLDTVAPAGPAMNRQPLRPKLLSQNSHLRDVTTAVPKPMKSFAVFTDKVKPVLKPIHTANTSQARTISGVPVRSPKRTSSEALHSTSRAAKFARPNPSTSSMVEAGMSKDAIEALIERKVTEALAAGRAAAENTTVATTQDPVSDEMQKRLLALERRVEGQENERAEGLQYLLMAKQHQVRGEDSSALKMYRLALPHFPENEKLMRKIVNLQNKLSEGSATEGITTDSTTEKPHKSRRKPKDEDLDESWHEDENAAATNHKRTSHNDEEDDEEDDGFIYRPRPKPRRPHMANLNRAPTIGIAAATSPTTQPPTTHESYLDYDDSLPFPAQTPRTKRLIAIINTRDVNQIKLLKGVGAKKAEAIVNCLCDLDDLVDHDSSSSSDEEKMERKTLVENLSQLGKLKGVGAKTVWNMRVGLGEF</sequence>
<dbReference type="GO" id="GO:0051231">
    <property type="term" value="P:spindle elongation"/>
    <property type="evidence" value="ECO:0007669"/>
    <property type="project" value="TreeGrafter"/>
</dbReference>
<dbReference type="GO" id="GO:0005875">
    <property type="term" value="C:microtubule associated complex"/>
    <property type="evidence" value="ECO:0007669"/>
    <property type="project" value="TreeGrafter"/>
</dbReference>
<accession>A0A6J3M1N0</accession>
<evidence type="ECO:0000256" key="1">
    <source>
        <dbReference type="PROSITE-ProRule" id="PRU00283"/>
    </source>
</evidence>
<dbReference type="SMART" id="SM00129">
    <property type="entry name" value="KISc"/>
    <property type="match status" value="1"/>
</dbReference>
<keyword evidence="4" id="KW-1185">Reference proteome</keyword>
<dbReference type="Pfam" id="PF00225">
    <property type="entry name" value="Kinesin"/>
    <property type="match status" value="1"/>
</dbReference>
<protein>
    <submittedName>
        <fullName evidence="5">Kinesin-domain-containing protein</fullName>
    </submittedName>
</protein>
<dbReference type="PANTHER" id="PTHR47969:SF9">
    <property type="entry name" value="KINESIN-LIKE PROTEIN"/>
    <property type="match status" value="1"/>
</dbReference>
<dbReference type="FunFam" id="3.40.850.10:FF:000072">
    <property type="entry name" value="Kinesin family protein"/>
    <property type="match status" value="1"/>
</dbReference>
<dbReference type="InterPro" id="IPR036961">
    <property type="entry name" value="Kinesin_motor_dom_sf"/>
</dbReference>
<feature type="compositionally biased region" description="Polar residues" evidence="2">
    <location>
        <begin position="571"/>
        <end position="581"/>
    </location>
</feature>
<dbReference type="GO" id="GO:0005524">
    <property type="term" value="F:ATP binding"/>
    <property type="evidence" value="ECO:0007669"/>
    <property type="project" value="UniProtKB-UniRule"/>
</dbReference>
<dbReference type="Proteomes" id="UP000504637">
    <property type="component" value="Unplaced"/>
</dbReference>
<evidence type="ECO:0000313" key="5">
    <source>
        <dbReference type="RefSeq" id="XP_033457863.1"/>
    </source>
</evidence>
<dbReference type="CDD" id="cd00106">
    <property type="entry name" value="KISc"/>
    <property type="match status" value="1"/>
</dbReference>